<evidence type="ECO:0000259" key="3">
    <source>
        <dbReference type="Pfam" id="PF21317"/>
    </source>
</evidence>
<keyword evidence="1" id="KW-0378">Hydrolase</keyword>
<dbReference type="GO" id="GO:0005975">
    <property type="term" value="P:carbohydrate metabolic process"/>
    <property type="evidence" value="ECO:0007669"/>
    <property type="project" value="InterPro"/>
</dbReference>
<dbReference type="EMBL" id="VSSQ01091206">
    <property type="protein sequence ID" value="MPN36838.1"/>
    <property type="molecule type" value="Genomic_DNA"/>
</dbReference>
<gene>
    <name evidence="5" type="ORF">SDC9_184350</name>
</gene>
<accession>A0A645HCS7</accession>
<comment type="caution">
    <text evidence="5">The sequence shown here is derived from an EMBL/GenBank/DDBJ whole genome shotgun (WGS) entry which is preliminary data.</text>
</comment>
<dbReference type="InterPro" id="IPR008979">
    <property type="entry name" value="Galactose-bd-like_sf"/>
</dbReference>
<dbReference type="PANTHER" id="PTHR23421">
    <property type="entry name" value="BETA-GALACTOSIDASE RELATED"/>
    <property type="match status" value="1"/>
</dbReference>
<dbReference type="SUPFAM" id="SSF49785">
    <property type="entry name" value="Galactose-binding domain-like"/>
    <property type="match status" value="1"/>
</dbReference>
<reference evidence="5" key="1">
    <citation type="submission" date="2019-08" db="EMBL/GenBank/DDBJ databases">
        <authorList>
            <person name="Kucharzyk K."/>
            <person name="Murdoch R.W."/>
            <person name="Higgins S."/>
            <person name="Loffler F."/>
        </authorList>
    </citation>
    <scope>NUCLEOTIDE SEQUENCE</scope>
</reference>
<feature type="domain" description="Beta-galactosidase galactose-binding" evidence="4">
    <location>
        <begin position="70"/>
        <end position="128"/>
    </location>
</feature>
<name>A0A645HCS7_9ZZZZ</name>
<dbReference type="Gene3D" id="2.60.120.260">
    <property type="entry name" value="Galactose-binding domain-like"/>
    <property type="match status" value="2"/>
</dbReference>
<proteinExistence type="predicted"/>
<evidence type="ECO:0000256" key="1">
    <source>
        <dbReference type="ARBA" id="ARBA00022801"/>
    </source>
</evidence>
<dbReference type="InterPro" id="IPR048913">
    <property type="entry name" value="BetaGal_gal-bd"/>
</dbReference>
<evidence type="ECO:0000313" key="5">
    <source>
        <dbReference type="EMBL" id="MPN36838.1"/>
    </source>
</evidence>
<evidence type="ECO:0008006" key="6">
    <source>
        <dbReference type="Google" id="ProtNLM"/>
    </source>
</evidence>
<evidence type="ECO:0000259" key="4">
    <source>
        <dbReference type="Pfam" id="PF21467"/>
    </source>
</evidence>
<sequence>MTAEGATLDVLIENLGHVNYGPECGRDLKGLLGGAAIRNKLLLDYEVWPLPLEKLSSLEFGPVQPVGNHPRFFRGQWRIEGGVADTYLRFPGVKGVVWINGFNLGRYWNIGPGNTLYVPGPVLRRGDNEIVVLELHELDEFAVEFVATRS</sequence>
<keyword evidence="2" id="KW-0326">Glycosidase</keyword>
<dbReference type="Pfam" id="PF21317">
    <property type="entry name" value="BetaGal_ABD_1"/>
    <property type="match status" value="1"/>
</dbReference>
<evidence type="ECO:0000256" key="2">
    <source>
        <dbReference type="ARBA" id="ARBA00023295"/>
    </source>
</evidence>
<dbReference type="AlphaFoldDB" id="A0A645HCS7"/>
<protein>
    <recommendedName>
        <fullName evidence="6">Beta-galactosidase</fullName>
    </recommendedName>
</protein>
<dbReference type="GO" id="GO:0004553">
    <property type="term" value="F:hydrolase activity, hydrolyzing O-glycosyl compounds"/>
    <property type="evidence" value="ECO:0007669"/>
    <property type="project" value="InterPro"/>
</dbReference>
<dbReference type="InterPro" id="IPR048912">
    <property type="entry name" value="BetaGal1-like_ABD1"/>
</dbReference>
<organism evidence="5">
    <name type="scientific">bioreactor metagenome</name>
    <dbReference type="NCBI Taxonomy" id="1076179"/>
    <lineage>
        <taxon>unclassified sequences</taxon>
        <taxon>metagenomes</taxon>
        <taxon>ecological metagenomes</taxon>
    </lineage>
</organism>
<dbReference type="Pfam" id="PF21467">
    <property type="entry name" value="BetaGal_gal-bd"/>
    <property type="match status" value="1"/>
</dbReference>
<feature type="domain" description="Beta-galactosidase 1-like first all-beta" evidence="3">
    <location>
        <begin position="3"/>
        <end position="50"/>
    </location>
</feature>
<dbReference type="InterPro" id="IPR001944">
    <property type="entry name" value="Glycoside_Hdrlase_35"/>
</dbReference>